<proteinExistence type="predicted"/>
<evidence type="ECO:0000313" key="1">
    <source>
        <dbReference type="EMBL" id="KAH7858013.1"/>
    </source>
</evidence>
<dbReference type="EMBL" id="CM037153">
    <property type="protein sequence ID" value="KAH7858013.1"/>
    <property type="molecule type" value="Genomic_DNA"/>
</dbReference>
<accession>A0ACB7YXJ3</accession>
<protein>
    <submittedName>
        <fullName evidence="1">Uncharacterized protein</fullName>
    </submittedName>
</protein>
<reference evidence="1 2" key="1">
    <citation type="journal article" date="2021" name="Hortic Res">
        <title>High-quality reference genome and annotation aids understanding of berry development for evergreen blueberry (Vaccinium darrowii).</title>
        <authorList>
            <person name="Yu J."/>
            <person name="Hulse-Kemp A.M."/>
            <person name="Babiker E."/>
            <person name="Staton M."/>
        </authorList>
    </citation>
    <scope>NUCLEOTIDE SEQUENCE [LARGE SCALE GENOMIC DNA]</scope>
    <source>
        <strain evidence="2">cv. NJ 8807/NJ 8810</strain>
        <tissue evidence="1">Young leaf</tissue>
    </source>
</reference>
<sequence length="119" mass="13202">MVEVVIMITRTAEIVCPLTNIVTFDTYEAEAQHGGPTSITERKPAAVVHIEESNTFLKIKSAVVIFVDNLNSFGVRNLERPASLTESEYSWMLTFPSPLPSSVLKKLKTNCFWSLGNLA</sequence>
<comment type="caution">
    <text evidence="1">The sequence shown here is derived from an EMBL/GenBank/DDBJ whole genome shotgun (WGS) entry which is preliminary data.</text>
</comment>
<evidence type="ECO:0000313" key="2">
    <source>
        <dbReference type="Proteomes" id="UP000828048"/>
    </source>
</evidence>
<keyword evidence="2" id="KW-1185">Reference proteome</keyword>
<dbReference type="Proteomes" id="UP000828048">
    <property type="component" value="Chromosome 3"/>
</dbReference>
<name>A0ACB7YXJ3_9ERIC</name>
<organism evidence="1 2">
    <name type="scientific">Vaccinium darrowii</name>
    <dbReference type="NCBI Taxonomy" id="229202"/>
    <lineage>
        <taxon>Eukaryota</taxon>
        <taxon>Viridiplantae</taxon>
        <taxon>Streptophyta</taxon>
        <taxon>Embryophyta</taxon>
        <taxon>Tracheophyta</taxon>
        <taxon>Spermatophyta</taxon>
        <taxon>Magnoliopsida</taxon>
        <taxon>eudicotyledons</taxon>
        <taxon>Gunneridae</taxon>
        <taxon>Pentapetalae</taxon>
        <taxon>asterids</taxon>
        <taxon>Ericales</taxon>
        <taxon>Ericaceae</taxon>
        <taxon>Vaccinioideae</taxon>
        <taxon>Vaccinieae</taxon>
        <taxon>Vaccinium</taxon>
    </lineage>
</organism>
<gene>
    <name evidence="1" type="ORF">Vadar_019009</name>
</gene>